<protein>
    <recommendedName>
        <fullName evidence="2 7">DNA repair protein RecO</fullName>
    </recommendedName>
    <alternativeName>
        <fullName evidence="6 7">Recombination protein O</fullName>
    </alternativeName>
</protein>
<keyword evidence="3 7" id="KW-0227">DNA damage</keyword>
<evidence type="ECO:0000313" key="9">
    <source>
        <dbReference type="EMBL" id="SJZ35449.1"/>
    </source>
</evidence>
<dbReference type="HAMAP" id="MF_00201">
    <property type="entry name" value="RecO"/>
    <property type="match status" value="1"/>
</dbReference>
<dbReference type="GO" id="GO:0006302">
    <property type="term" value="P:double-strand break repair"/>
    <property type="evidence" value="ECO:0007669"/>
    <property type="project" value="TreeGrafter"/>
</dbReference>
<organism evidence="9 10">
    <name type="scientific">Enhydrobacter aerosaccus</name>
    <dbReference type="NCBI Taxonomy" id="225324"/>
    <lineage>
        <taxon>Bacteria</taxon>
        <taxon>Pseudomonadati</taxon>
        <taxon>Pseudomonadota</taxon>
        <taxon>Alphaproteobacteria</taxon>
        <taxon>Hyphomicrobiales</taxon>
        <taxon>Enhydrobacter</taxon>
    </lineage>
</organism>
<dbReference type="PANTHER" id="PTHR33991:SF1">
    <property type="entry name" value="DNA REPAIR PROTEIN RECO"/>
    <property type="match status" value="1"/>
</dbReference>
<dbReference type="GO" id="GO:0006310">
    <property type="term" value="P:DNA recombination"/>
    <property type="evidence" value="ECO:0007669"/>
    <property type="project" value="UniProtKB-UniRule"/>
</dbReference>
<dbReference type="Pfam" id="PF02565">
    <property type="entry name" value="RecO_C"/>
    <property type="match status" value="1"/>
</dbReference>
<dbReference type="GO" id="GO:0043590">
    <property type="term" value="C:bacterial nucleoid"/>
    <property type="evidence" value="ECO:0007669"/>
    <property type="project" value="TreeGrafter"/>
</dbReference>
<evidence type="ECO:0000256" key="3">
    <source>
        <dbReference type="ARBA" id="ARBA00022763"/>
    </source>
</evidence>
<gene>
    <name evidence="7" type="primary">recO</name>
    <name evidence="9" type="ORF">SAMN02745126_00591</name>
</gene>
<feature type="domain" description="DNA replication/recombination mediator RecO N-terminal" evidence="8">
    <location>
        <begin position="1"/>
        <end position="73"/>
    </location>
</feature>
<dbReference type="EMBL" id="FUWJ01000001">
    <property type="protein sequence ID" value="SJZ35449.1"/>
    <property type="molecule type" value="Genomic_DNA"/>
</dbReference>
<keyword evidence="5 7" id="KW-0234">DNA repair</keyword>
<evidence type="ECO:0000256" key="2">
    <source>
        <dbReference type="ARBA" id="ARBA00021310"/>
    </source>
</evidence>
<comment type="similarity">
    <text evidence="1 7">Belongs to the RecO family.</text>
</comment>
<keyword evidence="4 7" id="KW-0233">DNA recombination</keyword>
<dbReference type="STRING" id="225324.SAMN02745126_00591"/>
<dbReference type="Gene3D" id="6.20.220.20">
    <property type="entry name" value="Recombination protein O, zinc-binding domain"/>
    <property type="match status" value="1"/>
</dbReference>
<dbReference type="Pfam" id="PF11967">
    <property type="entry name" value="RecO_N"/>
    <property type="match status" value="1"/>
</dbReference>
<sequence length="238" mass="25873">MEWTDRGIVLTGRPHGEGGLVASLLTRDHGRHAGFVPGGGSRRARPIWQPGNLVDVVWRARLAEQLGNYSGELREAYAARALDDASELAGLAAACATIDTALPEREPHPAVFEGFHAFLAALGHAGWPMIYVRLELGLLQELGFGLDLEKCAVSGDTEDLAFVSPRTGRAVSRAAAGPYKEKLLPLPAFLSTGGLPADDDELHQGLDLTGYFLERHVFWPQNKPLPPARSRFKETLHR</sequence>
<evidence type="ECO:0000256" key="5">
    <source>
        <dbReference type="ARBA" id="ARBA00023204"/>
    </source>
</evidence>
<keyword evidence="10" id="KW-1185">Reference proteome</keyword>
<evidence type="ECO:0000259" key="8">
    <source>
        <dbReference type="Pfam" id="PF11967"/>
    </source>
</evidence>
<dbReference type="InterPro" id="IPR012340">
    <property type="entry name" value="NA-bd_OB-fold"/>
</dbReference>
<reference evidence="10" key="1">
    <citation type="submission" date="2017-02" db="EMBL/GenBank/DDBJ databases">
        <authorList>
            <person name="Varghese N."/>
            <person name="Submissions S."/>
        </authorList>
    </citation>
    <scope>NUCLEOTIDE SEQUENCE [LARGE SCALE GENOMIC DNA]</scope>
    <source>
        <strain evidence="10">ATCC 27094</strain>
    </source>
</reference>
<dbReference type="SUPFAM" id="SSF57863">
    <property type="entry name" value="ArfGap/RecO-like zinc finger"/>
    <property type="match status" value="1"/>
</dbReference>
<dbReference type="AlphaFoldDB" id="A0A1T4JZA6"/>
<proteinExistence type="inferred from homology"/>
<dbReference type="InterPro" id="IPR042242">
    <property type="entry name" value="RecO_C"/>
</dbReference>
<evidence type="ECO:0000256" key="6">
    <source>
        <dbReference type="ARBA" id="ARBA00033409"/>
    </source>
</evidence>
<evidence type="ECO:0000256" key="7">
    <source>
        <dbReference type="HAMAP-Rule" id="MF_00201"/>
    </source>
</evidence>
<dbReference type="PANTHER" id="PTHR33991">
    <property type="entry name" value="DNA REPAIR PROTEIN RECO"/>
    <property type="match status" value="1"/>
</dbReference>
<dbReference type="InterPro" id="IPR003717">
    <property type="entry name" value="RecO"/>
</dbReference>
<dbReference type="NCBIfam" id="TIGR00613">
    <property type="entry name" value="reco"/>
    <property type="match status" value="1"/>
</dbReference>
<comment type="function">
    <text evidence="7">Involved in DNA repair and RecF pathway recombination.</text>
</comment>
<evidence type="ECO:0000313" key="10">
    <source>
        <dbReference type="Proteomes" id="UP000190092"/>
    </source>
</evidence>
<name>A0A1T4JZA6_9HYPH</name>
<dbReference type="SUPFAM" id="SSF50249">
    <property type="entry name" value="Nucleic acid-binding proteins"/>
    <property type="match status" value="1"/>
</dbReference>
<evidence type="ECO:0000256" key="1">
    <source>
        <dbReference type="ARBA" id="ARBA00007452"/>
    </source>
</evidence>
<dbReference type="Proteomes" id="UP000190092">
    <property type="component" value="Unassembled WGS sequence"/>
</dbReference>
<dbReference type="InterPro" id="IPR022572">
    <property type="entry name" value="DNA_rep/recomb_RecO_N"/>
</dbReference>
<dbReference type="Gene3D" id="2.40.50.140">
    <property type="entry name" value="Nucleic acid-binding proteins"/>
    <property type="match status" value="1"/>
</dbReference>
<dbReference type="OrthoDB" id="9804792at2"/>
<accession>A0A1T4JZA6</accession>
<dbReference type="Gene3D" id="1.20.1440.120">
    <property type="entry name" value="Recombination protein O, C-terminal domain"/>
    <property type="match status" value="1"/>
</dbReference>
<evidence type="ECO:0000256" key="4">
    <source>
        <dbReference type="ARBA" id="ARBA00023172"/>
    </source>
</evidence>
<dbReference type="InterPro" id="IPR037278">
    <property type="entry name" value="ARFGAP/RecO"/>
</dbReference>